<dbReference type="STRING" id="797114.C475_18771"/>
<reference evidence="1 2" key="1">
    <citation type="journal article" date="2014" name="PLoS Genet.">
        <title>Phylogenetically driven sequencing of extremely halophilic archaea reveals strategies for static and dynamic osmo-response.</title>
        <authorList>
            <person name="Becker E.A."/>
            <person name="Seitzer P.M."/>
            <person name="Tritt A."/>
            <person name="Larsen D."/>
            <person name="Krusor M."/>
            <person name="Yao A.I."/>
            <person name="Wu D."/>
            <person name="Madern D."/>
            <person name="Eisen J.A."/>
            <person name="Darling A.E."/>
            <person name="Facciotti M.T."/>
        </authorList>
    </citation>
    <scope>NUCLEOTIDE SEQUENCE [LARGE SCALE GENOMIC DNA]</scope>
    <source>
        <strain evidence="1 2">2-9-1</strain>
    </source>
</reference>
<evidence type="ECO:0000313" key="2">
    <source>
        <dbReference type="Proteomes" id="UP000011626"/>
    </source>
</evidence>
<dbReference type="Proteomes" id="UP000011626">
    <property type="component" value="Unassembled WGS sequence"/>
</dbReference>
<dbReference type="EMBL" id="AOIU01000040">
    <property type="protein sequence ID" value="ELZ21490.1"/>
    <property type="molecule type" value="Genomic_DNA"/>
</dbReference>
<gene>
    <name evidence="1" type="ORF">C475_18771</name>
</gene>
<protein>
    <submittedName>
        <fullName evidence="1">Plasmid replication protein repH</fullName>
    </submittedName>
</protein>
<accession>M0CE25</accession>
<dbReference type="eggNOG" id="arCOG04495">
    <property type="taxonomic scope" value="Archaea"/>
</dbReference>
<evidence type="ECO:0000313" key="1">
    <source>
        <dbReference type="EMBL" id="ELZ21490.1"/>
    </source>
</evidence>
<comment type="caution">
    <text evidence="1">The sequence shown here is derived from an EMBL/GenBank/DDBJ whole genome shotgun (WGS) entry which is preliminary data.</text>
</comment>
<dbReference type="AlphaFoldDB" id="M0CE25"/>
<sequence>MLQEEILDLPMGGRWEETGGWSDGEAEAAQYALDLFQLALVGDKVEPGDDVLLQYRAAALADTLPESTLRKELTDQQHDRFEGGARLVDVLNEDEIVAMADRLGNDPVRNATQIGTGRGATNAGVEALAKGPVRLHEHVDDRPTPIVLFLDGAAWQDLQDRETGARALATISALGAGFDVRVALSSRCENILQRRFGNWHEANICLTEAEERSSHVSSPAAASEKEQAVIEAWNAIEDLPPRKGKIRLLANLRPGESREVRDLRRDDEIGLSASSIDPYVQDLAERGLVAITDGEYNQVELTEIGEVAVERLITSDYGLRHPLHSRLRTGLTGTPQLRTSTVCRANSDMTPPATPTPAAEGHLADTGDPKGDAEYVQWLDGPSDRLDAWAMHHRLLAGRRVEGVTCVDHELDPFDDGRVAYLSCFDDTMLVATQWGKSLPTLARIAGALLSDKAMGKVLTEGAFGKEFQEVYEGAFEEAVESVIQRGAQIGWFSEDELDYDNFRERYGKVKSLCLERLGDLAGTKKYEERQDLYRDLHGLLASATHLYNAAGIDVTINIRMPDTYQLLADEKRYGDFLDFFQYTAPKNAVYGCHSLYRLLLEDDPEKLRARLPCEVSPEDPMADLTASWVVSGPDATLLTEDIQEAIEREADNVREQILNGNEEAPVLEVPVVEGNSYAAIKNVIEEYAEKKDFRSEAIRDVRRLVRVCIATLGSEDRGASPYDVAEMMLSIGRQRGGDVLTVDDIAYGLSQLPAERLLPDLPKTAREMVSVLLGAENPLGRSEIIDRAGISGSSYGRHIGKLAAYAVVEPTSDRKWEAHIEPWWAAGSDLDEPRTDEDSYVNGDAPPRTPVRGVDLFFWTAIQEERELLGRDGSWELFDWPPDYEHLLSESELFRQWATFVFAHQAPVDSPAAAYLDDSPGSEWLVDAPVSGKADSVDARSVRIGRLPAAAEEAQTRLSGT</sequence>
<proteinExistence type="predicted"/>
<name>M0CE25_9EURY</name>
<keyword evidence="2" id="KW-1185">Reference proteome</keyword>
<organism evidence="1 2">
    <name type="scientific">Halosimplex carlsbadense 2-9-1</name>
    <dbReference type="NCBI Taxonomy" id="797114"/>
    <lineage>
        <taxon>Archaea</taxon>
        <taxon>Methanobacteriati</taxon>
        <taxon>Methanobacteriota</taxon>
        <taxon>Stenosarchaea group</taxon>
        <taxon>Halobacteria</taxon>
        <taxon>Halobacteriales</taxon>
        <taxon>Haloarculaceae</taxon>
        <taxon>Halosimplex</taxon>
    </lineage>
</organism>